<evidence type="ECO:0000256" key="1">
    <source>
        <dbReference type="ARBA" id="ARBA00022737"/>
    </source>
</evidence>
<dbReference type="OrthoDB" id="5445630at2"/>
<dbReference type="PATRIC" id="fig|365046.3.peg.1292"/>
<reference evidence="4 5" key="2">
    <citation type="journal article" date="2011" name="PLoS ONE">
        <title>The Cyst-Dividing Bacterium Ramlibacter tataouinensis TTB310 Genome Reveals a Well-Stocked Toolbox for Adaptation to a Desert Environment.</title>
        <authorList>
            <person name="De Luca G."/>
            <person name="Barakat M."/>
            <person name="Ortet P."/>
            <person name="Fochesato S."/>
            <person name="Jourlin-Castelli C."/>
            <person name="Ansaldi M."/>
            <person name="Py B."/>
            <person name="Fichant G."/>
            <person name="Coutinho P.M."/>
            <person name="Voulhoux R."/>
            <person name="Bastien O."/>
            <person name="Marechal E."/>
            <person name="Henrissat B."/>
            <person name="Quentin Y."/>
            <person name="Noirot P."/>
            <person name="Filloux A."/>
            <person name="Mejean V."/>
            <person name="Dubow M.S."/>
            <person name="Barras F."/>
            <person name="Barbe V."/>
            <person name="Weissenbach J."/>
            <person name="Mihalcescu I."/>
            <person name="Vermeglio A."/>
            <person name="Achouak W."/>
            <person name="Heulin T."/>
        </authorList>
    </citation>
    <scope>NUCLEOTIDE SEQUENCE [LARGE SCALE GENOMIC DNA]</scope>
    <source>
        <strain evidence="5">ATCC BAA-407 / DSM 14655 / LMG 21543 / TTB310</strain>
    </source>
</reference>
<feature type="domain" description="Teneurin-like YD-shell" evidence="3">
    <location>
        <begin position="10"/>
        <end position="290"/>
    </location>
</feature>
<dbReference type="RefSeq" id="WP_013900587.1">
    <property type="nucleotide sequence ID" value="NC_015677.1"/>
</dbReference>
<dbReference type="InterPro" id="IPR022385">
    <property type="entry name" value="Rhs_assc_core"/>
</dbReference>
<evidence type="ECO:0000259" key="3">
    <source>
        <dbReference type="Pfam" id="PF25023"/>
    </source>
</evidence>
<reference evidence="5" key="1">
    <citation type="submission" date="2006-01" db="EMBL/GenBank/DDBJ databases">
        <title>Genome of the cyst-dividing bacterium Ramlibacter tataouinensis.</title>
        <authorList>
            <person name="Barakat M."/>
            <person name="Ortet P."/>
            <person name="De Luca G."/>
            <person name="Jourlin-Castelli C."/>
            <person name="Ansaldi M."/>
            <person name="Py B."/>
            <person name="Fichant G."/>
            <person name="Coutinho P."/>
            <person name="Voulhoux R."/>
            <person name="Bastien O."/>
            <person name="Roy S."/>
            <person name="Marechal E."/>
            <person name="Henrissat B."/>
            <person name="Quentin Y."/>
            <person name="Noirot P."/>
            <person name="Filloux A."/>
            <person name="Mejean V."/>
            <person name="DuBow M."/>
            <person name="Barras F."/>
            <person name="Heulin T."/>
        </authorList>
    </citation>
    <scope>NUCLEOTIDE SEQUENCE [LARGE SCALE GENOMIC DNA]</scope>
    <source>
        <strain evidence="5">ATCC BAA-407 / DSM 14655 / LMG 21543 / TTB310</strain>
    </source>
</reference>
<evidence type="ECO:0000256" key="2">
    <source>
        <dbReference type="SAM" id="MobiDB-lite"/>
    </source>
</evidence>
<dbReference type="EMBL" id="CP000245">
    <property type="protein sequence ID" value="AEG92354.1"/>
    <property type="molecule type" value="Genomic_DNA"/>
</dbReference>
<dbReference type="AlphaFoldDB" id="F5Y2J1"/>
<dbReference type="NCBIfam" id="TIGR01643">
    <property type="entry name" value="YD_repeat_2x"/>
    <property type="match status" value="1"/>
</dbReference>
<dbReference type="PANTHER" id="PTHR32305">
    <property type="match status" value="1"/>
</dbReference>
<accession>F5Y2J1</accession>
<dbReference type="Pfam" id="PF25023">
    <property type="entry name" value="TEN_YD-shell"/>
    <property type="match status" value="1"/>
</dbReference>
<dbReference type="eggNOG" id="COG3209">
    <property type="taxonomic scope" value="Bacteria"/>
</dbReference>
<dbReference type="STRING" id="365046.Rta_12660"/>
<feature type="compositionally biased region" description="Low complexity" evidence="2">
    <location>
        <begin position="319"/>
        <end position="337"/>
    </location>
</feature>
<dbReference type="Proteomes" id="UP000008385">
    <property type="component" value="Chromosome"/>
</dbReference>
<feature type="region of interest" description="Disordered" evidence="2">
    <location>
        <begin position="314"/>
        <end position="337"/>
    </location>
</feature>
<protein>
    <submittedName>
        <fullName evidence="4">Rhs protein-like protein</fullName>
    </submittedName>
</protein>
<dbReference type="InterPro" id="IPR056823">
    <property type="entry name" value="TEN-like_YD-shell"/>
</dbReference>
<dbReference type="NCBIfam" id="TIGR03696">
    <property type="entry name" value="Rhs_assc_core"/>
    <property type="match status" value="1"/>
</dbReference>
<dbReference type="InterPro" id="IPR050708">
    <property type="entry name" value="T6SS_VgrG/RHS"/>
</dbReference>
<gene>
    <name evidence="4" type="ordered locus">Rta_12660</name>
</gene>
<dbReference type="KEGG" id="rta:Rta_12660"/>
<keyword evidence="1" id="KW-0677">Repeat</keyword>
<dbReference type="Gene3D" id="2.180.10.10">
    <property type="entry name" value="RHS repeat-associated core"/>
    <property type="match status" value="1"/>
</dbReference>
<dbReference type="InterPro" id="IPR006530">
    <property type="entry name" value="YD"/>
</dbReference>
<keyword evidence="5" id="KW-1185">Reference proteome</keyword>
<evidence type="ECO:0000313" key="4">
    <source>
        <dbReference type="EMBL" id="AEG92354.1"/>
    </source>
</evidence>
<dbReference type="HOGENOM" id="CLU_713460_0_0_4"/>
<organism evidence="4 5">
    <name type="scientific">Ramlibacter tataouinensis (strain ATCC BAA-407 / DSM 14655 / LMG 21543 / TTB310)</name>
    <dbReference type="NCBI Taxonomy" id="365046"/>
    <lineage>
        <taxon>Bacteria</taxon>
        <taxon>Pseudomonadati</taxon>
        <taxon>Pseudomonadota</taxon>
        <taxon>Betaproteobacteria</taxon>
        <taxon>Burkholderiales</taxon>
        <taxon>Comamonadaceae</taxon>
        <taxon>Ramlibacter</taxon>
    </lineage>
</organism>
<dbReference type="PANTHER" id="PTHR32305:SF15">
    <property type="entry name" value="PROTEIN RHSA-RELATED"/>
    <property type="match status" value="1"/>
</dbReference>
<proteinExistence type="predicted"/>
<evidence type="ECO:0000313" key="5">
    <source>
        <dbReference type="Proteomes" id="UP000008385"/>
    </source>
</evidence>
<sequence>MGSAAGVLRTLQRDAAGRITGYGHTNGAAAVTSLDQSFGYDSLNRLTAATQASGSTAYSYDATGNRTSKTVAGSSYANTISASSNRLTQVQDVLGAASVVHDAAGNVTSDGSASFAYSDRGRMSSATTAGGTVSYLYNGYGQRAQKSGPTALVASGASYFVYDEAGQLLGEYDANGSPVYETVYLGSTPVGAMKQTGSAANGDIATTVYNVYADHIDTPRLITKQDHTIVWRWDTAEAFGATAANQDPNNLGVFVYNQRFPGQVFDSETGLLQNWNREYNARWGRYIQSDPIGLEGGINTFNYVGANPLSDVDPTGLKSQSATSASTSDASNATGSTDVCVAGRSPAECREICSKLALPTRDFGVAFQRCVNQCMGTNTYREWRKYF</sequence>
<name>F5Y2J1_RAMTT</name>